<evidence type="ECO:0000259" key="5">
    <source>
        <dbReference type="Pfam" id="PF00703"/>
    </source>
</evidence>
<evidence type="ECO:0000256" key="2">
    <source>
        <dbReference type="ARBA" id="ARBA00022801"/>
    </source>
</evidence>
<dbReference type="InterPro" id="IPR051913">
    <property type="entry name" value="GH2_Domain-Containing"/>
</dbReference>
<feature type="domain" description="Beta-mannosidase-like galactose-binding" evidence="9">
    <location>
        <begin position="85"/>
        <end position="154"/>
    </location>
</feature>
<keyword evidence="4" id="KW-0732">Signal</keyword>
<evidence type="ECO:0000256" key="1">
    <source>
        <dbReference type="ARBA" id="ARBA00007401"/>
    </source>
</evidence>
<dbReference type="InterPro" id="IPR032311">
    <property type="entry name" value="DUF4982"/>
</dbReference>
<feature type="chain" id="PRO_5022723127" evidence="4">
    <location>
        <begin position="20"/>
        <end position="801"/>
    </location>
</feature>
<comment type="similarity">
    <text evidence="1">Belongs to the glycosyl hydrolase 2 family.</text>
</comment>
<dbReference type="PRINTS" id="PR00132">
    <property type="entry name" value="GLHYDRLASE2"/>
</dbReference>
<feature type="domain" description="Glycoside hydrolase family 2" evidence="8">
    <location>
        <begin position="695"/>
        <end position="796"/>
    </location>
</feature>
<dbReference type="Pfam" id="PF16355">
    <property type="entry name" value="DUF4982"/>
    <property type="match status" value="1"/>
</dbReference>
<evidence type="ECO:0000259" key="6">
    <source>
        <dbReference type="Pfam" id="PF02836"/>
    </source>
</evidence>
<dbReference type="InterPro" id="IPR008979">
    <property type="entry name" value="Galactose-bd-like_sf"/>
</dbReference>
<feature type="domain" description="Glycoside hydrolase family 2 catalytic" evidence="6">
    <location>
        <begin position="298"/>
        <end position="451"/>
    </location>
</feature>
<evidence type="ECO:0000256" key="4">
    <source>
        <dbReference type="SAM" id="SignalP"/>
    </source>
</evidence>
<dbReference type="InterPro" id="IPR054593">
    <property type="entry name" value="Beta-mannosidase-like_N2"/>
</dbReference>
<organism evidence="10 11">
    <name type="scientific">Pedobacter aquae</name>
    <dbReference type="NCBI Taxonomy" id="2605747"/>
    <lineage>
        <taxon>Bacteria</taxon>
        <taxon>Pseudomonadati</taxon>
        <taxon>Bacteroidota</taxon>
        <taxon>Sphingobacteriia</taxon>
        <taxon>Sphingobacteriales</taxon>
        <taxon>Sphingobacteriaceae</taxon>
        <taxon>Pedobacter</taxon>
    </lineage>
</organism>
<dbReference type="InterPro" id="IPR006101">
    <property type="entry name" value="Glyco_hydro_2"/>
</dbReference>
<dbReference type="Pfam" id="PF22666">
    <property type="entry name" value="Glyco_hydro_2_N2"/>
    <property type="match status" value="1"/>
</dbReference>
<dbReference type="InterPro" id="IPR017853">
    <property type="entry name" value="GH"/>
</dbReference>
<dbReference type="Gene3D" id="2.60.40.10">
    <property type="entry name" value="Immunoglobulins"/>
    <property type="match status" value="3"/>
</dbReference>
<dbReference type="InterPro" id="IPR006102">
    <property type="entry name" value="Ig-like_GH2"/>
</dbReference>
<dbReference type="Proteomes" id="UP000323653">
    <property type="component" value="Chromosome"/>
</dbReference>
<dbReference type="SUPFAM" id="SSF49373">
    <property type="entry name" value="Invasin/intimin cell-adhesion fragments"/>
    <property type="match status" value="1"/>
</dbReference>
<evidence type="ECO:0000259" key="8">
    <source>
        <dbReference type="Pfam" id="PF18565"/>
    </source>
</evidence>
<evidence type="ECO:0000313" key="10">
    <source>
        <dbReference type="EMBL" id="QEK51354.1"/>
    </source>
</evidence>
<dbReference type="GO" id="GO:0005975">
    <property type="term" value="P:carbohydrate metabolic process"/>
    <property type="evidence" value="ECO:0007669"/>
    <property type="project" value="InterPro"/>
</dbReference>
<dbReference type="InterPro" id="IPR008964">
    <property type="entry name" value="Invasin/intimin_cell_adhesion"/>
</dbReference>
<dbReference type="SUPFAM" id="SSF49785">
    <property type="entry name" value="Galactose-binding domain-like"/>
    <property type="match status" value="1"/>
</dbReference>
<dbReference type="GO" id="GO:0004553">
    <property type="term" value="F:hydrolase activity, hydrolyzing O-glycosyl compounds"/>
    <property type="evidence" value="ECO:0007669"/>
    <property type="project" value="InterPro"/>
</dbReference>
<dbReference type="Pfam" id="PF02836">
    <property type="entry name" value="Glyco_hydro_2_C"/>
    <property type="match status" value="1"/>
</dbReference>
<dbReference type="PANTHER" id="PTHR42732">
    <property type="entry name" value="BETA-GALACTOSIDASE"/>
    <property type="match status" value="1"/>
</dbReference>
<dbReference type="Gene3D" id="3.20.20.80">
    <property type="entry name" value="Glycosidases"/>
    <property type="match status" value="1"/>
</dbReference>
<accession>A0A5C0VK93</accession>
<dbReference type="InterPro" id="IPR006103">
    <property type="entry name" value="Glyco_hydro_2_cat"/>
</dbReference>
<name>A0A5C0VK93_9SPHI</name>
<dbReference type="InterPro" id="IPR023232">
    <property type="entry name" value="Glyco_hydro_2_AS"/>
</dbReference>
<dbReference type="EMBL" id="CP043329">
    <property type="protein sequence ID" value="QEK51354.1"/>
    <property type="molecule type" value="Genomic_DNA"/>
</dbReference>
<reference evidence="10 11" key="1">
    <citation type="submission" date="2019-08" db="EMBL/GenBank/DDBJ databases">
        <title>Pedobacter sp. nov., isolated from Han river, South Korea.</title>
        <authorList>
            <person name="Lee D.-H."/>
            <person name="Kim Y.-S."/>
            <person name="Hwang E.-M."/>
            <person name="Le Tran T.C."/>
            <person name="Cha C.-J."/>
        </authorList>
    </citation>
    <scope>NUCLEOTIDE SEQUENCE [LARGE SCALE GENOMIC DNA]</scope>
    <source>
        <strain evidence="10 11">CJ43</strain>
    </source>
</reference>
<dbReference type="InterPro" id="IPR036156">
    <property type="entry name" value="Beta-gal/glucu_dom_sf"/>
</dbReference>
<dbReference type="PROSITE" id="PS00608">
    <property type="entry name" value="GLYCOSYL_HYDROL_F2_2"/>
    <property type="match status" value="1"/>
</dbReference>
<dbReference type="PANTHER" id="PTHR42732:SF1">
    <property type="entry name" value="BETA-MANNOSIDASE"/>
    <property type="match status" value="1"/>
</dbReference>
<dbReference type="Pfam" id="PF00703">
    <property type="entry name" value="Glyco_hydro_2"/>
    <property type="match status" value="1"/>
</dbReference>
<keyword evidence="11" id="KW-1185">Reference proteome</keyword>
<feature type="signal peptide" evidence="4">
    <location>
        <begin position="1"/>
        <end position="19"/>
    </location>
</feature>
<sequence>MKKLWSLIFILSLYTQVFAQPRTQINFNYDWKFKLGDEPEAKNIAFNDDAWRKLSLPHDWSIEADFAKEHPATNQGGALPGGIAWYRKTFKTPSNTLNKEVSIQFDGIYQHSEVWINGVLLGKRPNGYISFQYDITPHLKPVNQENIIALRVNNSEQPNSRWYSGSGIYRNVKLVITNPIAIAQNGVFVTTPQVSAKEATLKHQLQLQNTSDLKSPLEVEVKVLNAKGKLVARNIQTVPVNQLSGIVTQNLNVKNPALWSPQEPNLYQVITKVYQNKVLVDELKTTTGIRSFRFDVKNGFYLNDVPTKILGVCLHHDLGAIGATVNVRAMERQLEMLKAMGTNAIRTAHNPPAPEFLDLCDKMGFLVMDEAFDMWKKRKNKFDYHRDFEEWHERDLADLVKRDRNHPSVFMWSIGNEIREQFDSTGTKIAANLSKIVKLHDNTRPVTTALTETEPAKNFIWKSNALDVLGFNYKYFDYDSLPKRFGYIPLIAAETTSALQTRGVYDLADTLRLWPASSKDKFVVNGNPDYTVTAYDNVAAYWGTSHEKAWKAVKDRNFMSGIFVWTGFDYLGEPVPYDFPARSSYYGIIDLAGFPKDVYYMYQSEWTNQPVLHLLPHWNWQAGKVVDVWAYYNQADEVELFLNGKSLGKKAKTTDELHVSWKVPFEAGTLKAISYLNGKVVLEKEIRTAGAPHHIVLNVDRNKLKADGNDLAFVTATLVDEAGTIVPDADNLIKFTISGAGQIAGTDNGYQADLSSLSKPNRKLWKGKALAIVKATEKSGKIVLTAQADGFKPVSINIKTK</sequence>
<dbReference type="Pfam" id="PF18565">
    <property type="entry name" value="Glyco_hydro2_C5"/>
    <property type="match status" value="1"/>
</dbReference>
<proteinExistence type="inferred from homology"/>
<dbReference type="InterPro" id="IPR040605">
    <property type="entry name" value="Glyco_hydro2_dom5"/>
</dbReference>
<gene>
    <name evidence="10" type="ORF">FYC62_06485</name>
</gene>
<dbReference type="AlphaFoldDB" id="A0A5C0VK93"/>
<protein>
    <submittedName>
        <fullName evidence="10">DUF4982 domain-containing protein</fullName>
    </submittedName>
</protein>
<dbReference type="InterPro" id="IPR013783">
    <property type="entry name" value="Ig-like_fold"/>
</dbReference>
<dbReference type="SUPFAM" id="SSF49303">
    <property type="entry name" value="beta-Galactosidase/glucuronidase domain"/>
    <property type="match status" value="1"/>
</dbReference>
<dbReference type="SUPFAM" id="SSF51445">
    <property type="entry name" value="(Trans)glycosidases"/>
    <property type="match status" value="1"/>
</dbReference>
<feature type="domain" description="Glycoside hydrolase family 2 immunoglobulin-like beta-sandwich" evidence="5">
    <location>
        <begin position="188"/>
        <end position="290"/>
    </location>
</feature>
<keyword evidence="2" id="KW-0378">Hydrolase</keyword>
<evidence type="ECO:0000313" key="11">
    <source>
        <dbReference type="Proteomes" id="UP000323653"/>
    </source>
</evidence>
<keyword evidence="3" id="KW-0326">Glycosidase</keyword>
<dbReference type="KEGG" id="pej:FYC62_06485"/>
<dbReference type="Gene3D" id="2.60.120.260">
    <property type="entry name" value="Galactose-binding domain-like"/>
    <property type="match status" value="1"/>
</dbReference>
<dbReference type="RefSeq" id="WP_149074368.1">
    <property type="nucleotide sequence ID" value="NZ_CP043329.1"/>
</dbReference>
<evidence type="ECO:0000256" key="3">
    <source>
        <dbReference type="ARBA" id="ARBA00023295"/>
    </source>
</evidence>
<evidence type="ECO:0000259" key="9">
    <source>
        <dbReference type="Pfam" id="PF22666"/>
    </source>
</evidence>
<evidence type="ECO:0000259" key="7">
    <source>
        <dbReference type="Pfam" id="PF16355"/>
    </source>
</evidence>
<feature type="domain" description="DUF4982" evidence="7">
    <location>
        <begin position="623"/>
        <end position="681"/>
    </location>
</feature>